<keyword evidence="1" id="KW-0732">Signal</keyword>
<keyword evidence="3" id="KW-1185">Reference proteome</keyword>
<protein>
    <recommendedName>
        <fullName evidence="4">Adhesin</fullName>
    </recommendedName>
</protein>
<dbReference type="RefSeq" id="WP_123871107.1">
    <property type="nucleotide sequence ID" value="NZ_CP033932.1"/>
</dbReference>
<gene>
    <name evidence="2" type="ORF">EG339_17000</name>
</gene>
<evidence type="ECO:0008006" key="4">
    <source>
        <dbReference type="Google" id="ProtNLM"/>
    </source>
</evidence>
<sequence>MMKKIFIIISIAVVSIVKAQVGINTTTPNLSSMLDIVSSDKGVLFPQYELVSLTNNTSPVNNPVKGSIIYNKGTGVSNYPKGYFYWTGSAWERMLMNNEVDQILRVQVFGGTSGQPIIIPSGTGNNIVSFNSTGIINTIPGVTFSGGQNITLPAGTYRVDVTLDCYNDSTSVAAFITNYSFFVVNAGIVNTSNTLLTDLKTGTQISGSGYAPGKIQGYKFTYILQLPVSQSVRFMLNHGNGFSEGGNTYANQSGLVATFYKMYE</sequence>
<dbReference type="EMBL" id="CP033932">
    <property type="protein sequence ID" value="AZB26169.1"/>
    <property type="molecule type" value="Genomic_DNA"/>
</dbReference>
<feature type="signal peptide" evidence="1">
    <location>
        <begin position="1"/>
        <end position="19"/>
    </location>
</feature>
<evidence type="ECO:0000256" key="1">
    <source>
        <dbReference type="SAM" id="SignalP"/>
    </source>
</evidence>
<organism evidence="2 3">
    <name type="scientific">Chryseobacterium bernardetii</name>
    <dbReference type="NCBI Taxonomy" id="1241978"/>
    <lineage>
        <taxon>Bacteria</taxon>
        <taxon>Pseudomonadati</taxon>
        <taxon>Bacteroidota</taxon>
        <taxon>Flavobacteriia</taxon>
        <taxon>Flavobacteriales</taxon>
        <taxon>Weeksellaceae</taxon>
        <taxon>Chryseobacterium group</taxon>
        <taxon>Chryseobacterium</taxon>
    </lineage>
</organism>
<accession>A0A3G6TEH8</accession>
<dbReference type="AlphaFoldDB" id="A0A3G6TEH8"/>
<reference evidence="3" key="1">
    <citation type="submission" date="2018-11" db="EMBL/GenBank/DDBJ databases">
        <title>Proposal to divide the Flavobacteriaceae and reorganize its genera based on Amino Acid Identity values calculated from whole genome sequences.</title>
        <authorList>
            <person name="Nicholson A.C."/>
            <person name="Gulvik C.A."/>
            <person name="Whitney A.M."/>
            <person name="Humrighouse B.W."/>
            <person name="Bell M."/>
            <person name="Holmes B."/>
            <person name="Steigerwalt A.G."/>
            <person name="Villarma A."/>
            <person name="Sheth M."/>
            <person name="Batra D."/>
            <person name="Pryor J."/>
            <person name="Bernardet J.-F."/>
            <person name="Hugo C."/>
            <person name="Kampfer P."/>
            <person name="Newman J."/>
            <person name="McQuiston J.R."/>
        </authorList>
    </citation>
    <scope>NUCLEOTIDE SEQUENCE [LARGE SCALE GENOMIC DNA]</scope>
    <source>
        <strain evidence="3">G0229</strain>
    </source>
</reference>
<dbReference type="KEGG" id="cben:EG339_17000"/>
<dbReference type="Proteomes" id="UP000271193">
    <property type="component" value="Chromosome"/>
</dbReference>
<evidence type="ECO:0000313" key="3">
    <source>
        <dbReference type="Proteomes" id="UP000271193"/>
    </source>
</evidence>
<proteinExistence type="predicted"/>
<evidence type="ECO:0000313" key="2">
    <source>
        <dbReference type="EMBL" id="AZB26169.1"/>
    </source>
</evidence>
<name>A0A3G6TEH8_9FLAO</name>
<feature type="chain" id="PRO_5018269926" description="Adhesin" evidence="1">
    <location>
        <begin position="20"/>
        <end position="264"/>
    </location>
</feature>
<dbReference type="GeneID" id="99066507"/>